<dbReference type="GO" id="GO:0000160">
    <property type="term" value="P:phosphorelay signal transduction system"/>
    <property type="evidence" value="ECO:0007669"/>
    <property type="project" value="InterPro"/>
</dbReference>
<accession>A0A2N7LHS8</accession>
<dbReference type="RefSeq" id="WP_102389607.1">
    <property type="nucleotide sequence ID" value="NZ_JBFRLP010000036.1"/>
</dbReference>
<dbReference type="PROSITE" id="PS50110">
    <property type="entry name" value="RESPONSE_REGULATORY"/>
    <property type="match status" value="1"/>
</dbReference>
<dbReference type="EMBL" id="MDAL01000001">
    <property type="protein sequence ID" value="PMN95090.1"/>
    <property type="molecule type" value="Genomic_DNA"/>
</dbReference>
<dbReference type="AlphaFoldDB" id="A0A2N7LHS8"/>
<keyword evidence="1 2" id="KW-0597">Phosphoprotein</keyword>
<dbReference type="PANTHER" id="PTHR44591">
    <property type="entry name" value="STRESS RESPONSE REGULATOR PROTEIN 1"/>
    <property type="match status" value="1"/>
</dbReference>
<evidence type="ECO:0000313" key="4">
    <source>
        <dbReference type="EMBL" id="PMN95090.1"/>
    </source>
</evidence>
<name>A0A2N7LHS8_9GAMM</name>
<feature type="modified residue" description="4-aspartylphosphate" evidence="2">
    <location>
        <position position="55"/>
    </location>
</feature>
<protein>
    <recommendedName>
        <fullName evidence="3">Response regulatory domain-containing protein</fullName>
    </recommendedName>
</protein>
<organism evidence="4 5">
    <name type="scientific">Enterovibrio norvegicus</name>
    <dbReference type="NCBI Taxonomy" id="188144"/>
    <lineage>
        <taxon>Bacteria</taxon>
        <taxon>Pseudomonadati</taxon>
        <taxon>Pseudomonadota</taxon>
        <taxon>Gammaproteobacteria</taxon>
        <taxon>Vibrionales</taxon>
        <taxon>Vibrionaceae</taxon>
        <taxon>Enterovibrio</taxon>
    </lineage>
</organism>
<gene>
    <name evidence="4" type="ORF">BCT23_00115</name>
</gene>
<dbReference type="Proteomes" id="UP000235387">
    <property type="component" value="Unassembled WGS sequence"/>
</dbReference>
<sequence length="125" mass="13622">MHNNVTVLYVEDDEDIRDVAEMALEDDGFTILPCESGADALEKAALSEPDLLLLDVMMPDMDGPTTLANLRKLPHLASTPVIFMTAKVQPAEINAYRSYGAIGVISKPFDPMGLADEIKQLMTQA</sequence>
<evidence type="ECO:0000256" key="2">
    <source>
        <dbReference type="PROSITE-ProRule" id="PRU00169"/>
    </source>
</evidence>
<dbReference type="SUPFAM" id="SSF52172">
    <property type="entry name" value="CheY-like"/>
    <property type="match status" value="1"/>
</dbReference>
<feature type="domain" description="Response regulatory" evidence="3">
    <location>
        <begin position="6"/>
        <end position="122"/>
    </location>
</feature>
<evidence type="ECO:0000259" key="3">
    <source>
        <dbReference type="PROSITE" id="PS50110"/>
    </source>
</evidence>
<dbReference type="InterPro" id="IPR001789">
    <property type="entry name" value="Sig_transdc_resp-reg_receiver"/>
</dbReference>
<dbReference type="SMART" id="SM00448">
    <property type="entry name" value="REC"/>
    <property type="match status" value="1"/>
</dbReference>
<dbReference type="Gene3D" id="3.40.50.2300">
    <property type="match status" value="1"/>
</dbReference>
<dbReference type="STRING" id="1190603.A1OO_03150"/>
<dbReference type="Pfam" id="PF00072">
    <property type="entry name" value="Response_reg"/>
    <property type="match status" value="1"/>
</dbReference>
<evidence type="ECO:0000313" key="5">
    <source>
        <dbReference type="Proteomes" id="UP000235387"/>
    </source>
</evidence>
<comment type="caution">
    <text evidence="4">The sequence shown here is derived from an EMBL/GenBank/DDBJ whole genome shotgun (WGS) entry which is preliminary data.</text>
</comment>
<reference evidence="5" key="1">
    <citation type="submission" date="2016-07" db="EMBL/GenBank/DDBJ databases">
        <title>Nontailed viruses are major unrecognized killers of bacteria in the ocean.</title>
        <authorList>
            <person name="Kauffman K."/>
            <person name="Hussain F."/>
            <person name="Yang J."/>
            <person name="Arevalo P."/>
            <person name="Brown J."/>
            <person name="Cutler M."/>
            <person name="Kelly L."/>
            <person name="Polz M.F."/>
        </authorList>
    </citation>
    <scope>NUCLEOTIDE SEQUENCE [LARGE SCALE GENOMIC DNA]</scope>
    <source>
        <strain evidence="5">10N.261.45.A10</strain>
    </source>
</reference>
<dbReference type="InterPro" id="IPR050595">
    <property type="entry name" value="Bact_response_regulator"/>
</dbReference>
<dbReference type="PANTHER" id="PTHR44591:SF3">
    <property type="entry name" value="RESPONSE REGULATORY DOMAIN-CONTAINING PROTEIN"/>
    <property type="match status" value="1"/>
</dbReference>
<dbReference type="InterPro" id="IPR011006">
    <property type="entry name" value="CheY-like_superfamily"/>
</dbReference>
<proteinExistence type="predicted"/>
<evidence type="ECO:0000256" key="1">
    <source>
        <dbReference type="ARBA" id="ARBA00022553"/>
    </source>
</evidence>